<gene>
    <name evidence="2" type="ORF">MUN80_04025</name>
</gene>
<reference evidence="2 3" key="1">
    <citation type="submission" date="2022-04" db="EMBL/GenBank/DDBJ databases">
        <title>Hymenobacter sp. isolated from the air.</title>
        <authorList>
            <person name="Won M."/>
            <person name="Lee C.-M."/>
            <person name="Woen H.-Y."/>
            <person name="Kwon S.-W."/>
        </authorList>
    </citation>
    <scope>NUCLEOTIDE SEQUENCE [LARGE SCALE GENOMIC DNA]</scope>
    <source>
        <strain evidence="3">5116 S-27</strain>
    </source>
</reference>
<evidence type="ECO:0000313" key="3">
    <source>
        <dbReference type="Proteomes" id="UP000831785"/>
    </source>
</evidence>
<dbReference type="EMBL" id="CP095049">
    <property type="protein sequence ID" value="UOQ53934.1"/>
    <property type="molecule type" value="Genomic_DNA"/>
</dbReference>
<feature type="chain" id="PRO_5046918611" description="Lipocalin-like domain-containing protein" evidence="1">
    <location>
        <begin position="29"/>
        <end position="223"/>
    </location>
</feature>
<keyword evidence="1" id="KW-0732">Signal</keyword>
<sequence>MNNAQPYRLQNHLLRVGLLLALGLVSCAKTELVAPAPAGTPATDFVTATDPGNVAGRNVSGATTKAFLPAAGIKALLTGGSSKTWMLDNSVDAPIVVGTETNPAEYFPGVRAGELPACQVDDEYTFTNKNQMVYDAKAATFLAGVFNCSPPQSGTSAYSFGYAFGGGLAQVTLARPGAFVGTTDASTTEQVYRILSIDGTRMVLRAGSGRNGGIVFTFKMIAK</sequence>
<protein>
    <recommendedName>
        <fullName evidence="4">Lipocalin-like domain-containing protein</fullName>
    </recommendedName>
</protein>
<evidence type="ECO:0000313" key="2">
    <source>
        <dbReference type="EMBL" id="UOQ53934.1"/>
    </source>
</evidence>
<dbReference type="RefSeq" id="WP_244719948.1">
    <property type="nucleotide sequence ID" value="NZ_CP095049.1"/>
</dbReference>
<keyword evidence="3" id="KW-1185">Reference proteome</keyword>
<accession>A0ABY4FB90</accession>
<feature type="signal peptide" evidence="1">
    <location>
        <begin position="1"/>
        <end position="28"/>
    </location>
</feature>
<name>A0ABY4FB90_9BACT</name>
<evidence type="ECO:0000256" key="1">
    <source>
        <dbReference type="SAM" id="SignalP"/>
    </source>
</evidence>
<proteinExistence type="predicted"/>
<dbReference type="Proteomes" id="UP000831785">
    <property type="component" value="Chromosome"/>
</dbReference>
<evidence type="ECO:0008006" key="4">
    <source>
        <dbReference type="Google" id="ProtNLM"/>
    </source>
</evidence>
<organism evidence="2 3">
    <name type="scientific">Hymenobacter cellulosivorans</name>
    <dbReference type="NCBI Taxonomy" id="2932249"/>
    <lineage>
        <taxon>Bacteria</taxon>
        <taxon>Pseudomonadati</taxon>
        <taxon>Bacteroidota</taxon>
        <taxon>Cytophagia</taxon>
        <taxon>Cytophagales</taxon>
        <taxon>Hymenobacteraceae</taxon>
        <taxon>Hymenobacter</taxon>
    </lineage>
</organism>